<accession>A0AA44CMI9</accession>
<sequence length="93" mass="10636">MKSQRQFEAWINNNFKSPHLKKNADGSYANNQMNGRWLIWQESRNSIVIAIPEEISISHPSSAQIIDEIIIFMEMQGIKVEIPNSRPTAPEGL</sequence>
<protein>
    <submittedName>
        <fullName evidence="1">Uncharacterized protein</fullName>
    </submittedName>
</protein>
<reference evidence="1" key="1">
    <citation type="submission" date="2020-03" db="EMBL/GenBank/DDBJ databases">
        <authorList>
            <person name="Kislichkina A."/>
            <person name="Dentovskaya S."/>
            <person name="Shaikhutdinov R."/>
            <person name="Ivanov S."/>
            <person name="Sizova A."/>
            <person name="Solomentsev V."/>
            <person name="Bogun A."/>
        </authorList>
    </citation>
    <scope>NUCLEOTIDE SEQUENCE</scope>
    <source>
        <strain evidence="1">SCPM-O-B-7610</strain>
    </source>
</reference>
<name>A0AA44CMI9_YERMO</name>
<evidence type="ECO:0000313" key="1">
    <source>
        <dbReference type="EMBL" id="NIL23500.1"/>
    </source>
</evidence>
<dbReference type="InterPro" id="IPR058601">
    <property type="entry name" value="Phage_phiTE_015-like"/>
</dbReference>
<dbReference type="AlphaFoldDB" id="A0AA44CMI9"/>
<gene>
    <name evidence="1" type="ORF">HB991_13395</name>
</gene>
<dbReference type="RefSeq" id="WP_167311723.1">
    <property type="nucleotide sequence ID" value="NZ_CAWPGR010000006.1"/>
</dbReference>
<dbReference type="Pfam" id="PF26207">
    <property type="entry name" value="Phage_phiTE_015"/>
    <property type="match status" value="1"/>
</dbReference>
<organism evidence="1 2">
    <name type="scientific">Yersinia mollaretii</name>
    <dbReference type="NCBI Taxonomy" id="33060"/>
    <lineage>
        <taxon>Bacteria</taxon>
        <taxon>Pseudomonadati</taxon>
        <taxon>Pseudomonadota</taxon>
        <taxon>Gammaproteobacteria</taxon>
        <taxon>Enterobacterales</taxon>
        <taxon>Yersiniaceae</taxon>
        <taxon>Yersinia</taxon>
    </lineage>
</organism>
<dbReference type="Proteomes" id="UP000712947">
    <property type="component" value="Unassembled WGS sequence"/>
</dbReference>
<evidence type="ECO:0000313" key="2">
    <source>
        <dbReference type="Proteomes" id="UP000712947"/>
    </source>
</evidence>
<comment type="caution">
    <text evidence="1">The sequence shown here is derived from an EMBL/GenBank/DDBJ whole genome shotgun (WGS) entry which is preliminary data.</text>
</comment>
<proteinExistence type="predicted"/>
<dbReference type="EMBL" id="JAASAI010000014">
    <property type="protein sequence ID" value="NIL23500.1"/>
    <property type="molecule type" value="Genomic_DNA"/>
</dbReference>